<keyword evidence="6" id="KW-0564">Palmitate</keyword>
<reference evidence="10 11" key="2">
    <citation type="submission" date="2018-03" db="EMBL/GenBank/DDBJ databases">
        <title>Draft genome of Pseudomonas putida strain KT-27.</title>
        <authorList>
            <person name="Yoshizawa S."/>
            <person name="Khan N.H."/>
            <person name="Nishimura M."/>
            <person name="Chiura H.X."/>
            <person name="Ogura Y."/>
            <person name="Hayashi T."/>
            <person name="Kogure K."/>
        </authorList>
    </citation>
    <scope>NUCLEOTIDE SEQUENCE [LARGE SCALE GENOMIC DNA]</scope>
    <source>
        <strain evidence="10 11">KT-27</strain>
    </source>
</reference>
<dbReference type="Pfam" id="PF02321">
    <property type="entry name" value="OEP"/>
    <property type="match status" value="1"/>
</dbReference>
<comment type="caution">
    <text evidence="10">The sequence shown here is derived from an EMBL/GenBank/DDBJ whole genome shotgun (WGS) entry which is preliminary data.</text>
</comment>
<feature type="signal peptide" evidence="9">
    <location>
        <begin position="1"/>
        <end position="21"/>
    </location>
</feature>
<evidence type="ECO:0008006" key="12">
    <source>
        <dbReference type="Google" id="ProtNLM"/>
    </source>
</evidence>
<keyword evidence="7" id="KW-0998">Cell outer membrane</keyword>
<feature type="chain" id="PRO_5015639864" description="TolC family protein" evidence="9">
    <location>
        <begin position="22"/>
        <end position="485"/>
    </location>
</feature>
<dbReference type="InterPro" id="IPR010131">
    <property type="entry name" value="MdtP/NodT-like"/>
</dbReference>
<dbReference type="EMBL" id="MIND01000018">
    <property type="protein sequence ID" value="POF90682.1"/>
    <property type="molecule type" value="Genomic_DNA"/>
</dbReference>
<dbReference type="PANTHER" id="PTHR30203">
    <property type="entry name" value="OUTER MEMBRANE CATION EFFLUX PROTEIN"/>
    <property type="match status" value="1"/>
</dbReference>
<gene>
    <name evidence="10" type="ORF">BGP80_23130</name>
</gene>
<evidence type="ECO:0000256" key="9">
    <source>
        <dbReference type="SAM" id="SignalP"/>
    </source>
</evidence>
<protein>
    <recommendedName>
        <fullName evidence="12">TolC family protein</fullName>
    </recommendedName>
</protein>
<keyword evidence="9" id="KW-0732">Signal</keyword>
<evidence type="ECO:0000256" key="8">
    <source>
        <dbReference type="ARBA" id="ARBA00023288"/>
    </source>
</evidence>
<proteinExistence type="inferred from homology"/>
<sequence>MNDRMMRCCLLLCLLPGITVAALRSPGQIIPGAVSAKAVTARDELVLSLSDAIALALRDNRSIRSAYLQRIADKFELRVAADRYAPQLSFKAQYQANRNQDDRYRQAELTPSASVLTAYGTRVSLDWAYGQTRGNAAGPRYRDGANLMLIQPLLKGAGRDIAMAPLHQAELAEQANRLALKDQVSHTITSIIGLYRDLLRAQEQLNITDDARQRASQLIAVNRELIDAGRMAAFEIVQAEAELANQELALEGSRNHLHAGRLALLQALALDLDTPLRVSEEAEAEPIGLDPRRALAQAEALQPIYLLQLLADQQADLDLRLAKDQQRWDLSLIGATSQARERPNSGKVWEHYLGLQLEIPIADLSRRQGLVRAQVAVDSRRLQLADARQQLQREVVDGVREVQVSWRQLQIAGRALDLSRRKLAIEQEKLALGLSSNFQVLSFESDLRGAQSARLDAQIAYLNAQTALDLILGTTLDSWDVAIND</sequence>
<keyword evidence="3" id="KW-1134">Transmembrane beta strand</keyword>
<evidence type="ECO:0000256" key="2">
    <source>
        <dbReference type="ARBA" id="ARBA00007613"/>
    </source>
</evidence>
<evidence type="ECO:0000313" key="11">
    <source>
        <dbReference type="Proteomes" id="UP000237194"/>
    </source>
</evidence>
<dbReference type="SUPFAM" id="SSF56954">
    <property type="entry name" value="Outer membrane efflux proteins (OEP)"/>
    <property type="match status" value="1"/>
</dbReference>
<evidence type="ECO:0000256" key="1">
    <source>
        <dbReference type="ARBA" id="ARBA00004442"/>
    </source>
</evidence>
<evidence type="ECO:0000256" key="6">
    <source>
        <dbReference type="ARBA" id="ARBA00023139"/>
    </source>
</evidence>
<evidence type="ECO:0000313" key="10">
    <source>
        <dbReference type="EMBL" id="POF90682.1"/>
    </source>
</evidence>
<dbReference type="GO" id="GO:0015562">
    <property type="term" value="F:efflux transmembrane transporter activity"/>
    <property type="evidence" value="ECO:0007669"/>
    <property type="project" value="InterPro"/>
</dbReference>
<dbReference type="Gene3D" id="1.20.1600.10">
    <property type="entry name" value="Outer membrane efflux proteins (OEP)"/>
    <property type="match status" value="1"/>
</dbReference>
<keyword evidence="8" id="KW-0449">Lipoprotein</keyword>
<name>A0A2S3WIB7_PSEPU</name>
<dbReference type="InterPro" id="IPR003423">
    <property type="entry name" value="OMP_efflux"/>
</dbReference>
<dbReference type="AlphaFoldDB" id="A0A2S3WIB7"/>
<evidence type="ECO:0000256" key="5">
    <source>
        <dbReference type="ARBA" id="ARBA00023136"/>
    </source>
</evidence>
<comment type="similarity">
    <text evidence="2">Belongs to the outer membrane factor (OMF) (TC 1.B.17) family.</text>
</comment>
<keyword evidence="4" id="KW-0812">Transmembrane</keyword>
<evidence type="ECO:0000256" key="7">
    <source>
        <dbReference type="ARBA" id="ARBA00023237"/>
    </source>
</evidence>
<reference evidence="10 11" key="1">
    <citation type="submission" date="2016-08" db="EMBL/GenBank/DDBJ databases">
        <authorList>
            <person name="Seilhamer J.J."/>
        </authorList>
    </citation>
    <scope>NUCLEOTIDE SEQUENCE [LARGE SCALE GENOMIC DNA]</scope>
    <source>
        <strain evidence="10 11">KT-27</strain>
    </source>
</reference>
<dbReference type="GO" id="GO:0016020">
    <property type="term" value="C:membrane"/>
    <property type="evidence" value="ECO:0007669"/>
    <property type="project" value="UniProtKB-SubCell"/>
</dbReference>
<accession>A0A2S3WIB7</accession>
<evidence type="ECO:0000256" key="3">
    <source>
        <dbReference type="ARBA" id="ARBA00022452"/>
    </source>
</evidence>
<keyword evidence="5" id="KW-0472">Membrane</keyword>
<evidence type="ECO:0000256" key="4">
    <source>
        <dbReference type="ARBA" id="ARBA00022692"/>
    </source>
</evidence>
<dbReference type="PANTHER" id="PTHR30203:SF30">
    <property type="entry name" value="OUTER MEMBRANE PROTEIN-RELATED"/>
    <property type="match status" value="1"/>
</dbReference>
<comment type="subcellular location">
    <subcellularLocation>
        <location evidence="1">Cell outer membrane</location>
    </subcellularLocation>
</comment>
<dbReference type="Proteomes" id="UP000237194">
    <property type="component" value="Unassembled WGS sequence"/>
</dbReference>
<organism evidence="10 11">
    <name type="scientific">Pseudomonas putida</name>
    <name type="common">Arthrobacter siderocapsulatus</name>
    <dbReference type="NCBI Taxonomy" id="303"/>
    <lineage>
        <taxon>Bacteria</taxon>
        <taxon>Pseudomonadati</taxon>
        <taxon>Pseudomonadota</taxon>
        <taxon>Gammaproteobacteria</taxon>
        <taxon>Pseudomonadales</taxon>
        <taxon>Pseudomonadaceae</taxon>
        <taxon>Pseudomonas</taxon>
    </lineage>
</organism>